<dbReference type="AlphaFoldDB" id="A0A1I7U101"/>
<feature type="domain" description="RING-type" evidence="12">
    <location>
        <begin position="94"/>
        <end position="288"/>
    </location>
</feature>
<dbReference type="Pfam" id="PF21235">
    <property type="entry name" value="UBA_ARI1"/>
    <property type="match status" value="1"/>
</dbReference>
<dbReference type="InterPro" id="IPR048962">
    <property type="entry name" value="ARIH1-like_UBL"/>
</dbReference>
<dbReference type="Pfam" id="PF22191">
    <property type="entry name" value="IBR_1"/>
    <property type="match status" value="1"/>
</dbReference>
<dbReference type="PANTHER" id="PTHR11685">
    <property type="entry name" value="RBR FAMILY RING FINGER AND IBR DOMAIN-CONTAINING"/>
    <property type="match status" value="1"/>
</dbReference>
<evidence type="ECO:0000259" key="12">
    <source>
        <dbReference type="PROSITE" id="PS51873"/>
    </source>
</evidence>
<evidence type="ECO:0000256" key="3">
    <source>
        <dbReference type="ARBA" id="ARBA00012251"/>
    </source>
</evidence>
<dbReference type="STRING" id="1561998.A0A1I7U101"/>
<evidence type="ECO:0000256" key="7">
    <source>
        <dbReference type="ARBA" id="ARBA00022771"/>
    </source>
</evidence>
<keyword evidence="7 10" id="KW-0863">Zinc-finger</keyword>
<dbReference type="InterPro" id="IPR013083">
    <property type="entry name" value="Znf_RING/FYVE/PHD"/>
</dbReference>
<name>A0A1I7U101_9PELO</name>
<comment type="catalytic activity">
    <reaction evidence="1">
        <text>[E2 ubiquitin-conjugating enzyme]-S-ubiquitinyl-L-cysteine + [acceptor protein]-L-lysine = [E2 ubiquitin-conjugating enzyme]-L-cysteine + [acceptor protein]-N(6)-ubiquitinyl-L-lysine.</text>
        <dbReference type="EC" id="2.3.2.31"/>
    </reaction>
</comment>
<dbReference type="GO" id="GO:0061630">
    <property type="term" value="F:ubiquitin protein ligase activity"/>
    <property type="evidence" value="ECO:0007669"/>
    <property type="project" value="UniProtKB-EC"/>
</dbReference>
<keyword evidence="4" id="KW-0808">Transferase</keyword>
<evidence type="ECO:0000256" key="10">
    <source>
        <dbReference type="PROSITE-ProRule" id="PRU00047"/>
    </source>
</evidence>
<feature type="domain" description="CCHC-type" evidence="11">
    <location>
        <begin position="207"/>
        <end position="221"/>
    </location>
</feature>
<protein>
    <recommendedName>
        <fullName evidence="3">RBR-type E3 ubiquitin transferase</fullName>
        <ecNumber evidence="3">2.3.2.31</ecNumber>
    </recommendedName>
</protein>
<keyword evidence="8" id="KW-0833">Ubl conjugation pathway</keyword>
<dbReference type="GO" id="GO:0008270">
    <property type="term" value="F:zinc ion binding"/>
    <property type="evidence" value="ECO:0007669"/>
    <property type="project" value="UniProtKB-KW"/>
</dbReference>
<keyword evidence="9" id="KW-0862">Zinc</keyword>
<dbReference type="eggNOG" id="KOG1815">
    <property type="taxonomic scope" value="Eukaryota"/>
</dbReference>
<dbReference type="InterPro" id="IPR031127">
    <property type="entry name" value="E3_UB_ligase_RBR"/>
</dbReference>
<evidence type="ECO:0000313" key="14">
    <source>
        <dbReference type="WBParaSite" id="Csp11.Scaffold629.g13772.t1"/>
    </source>
</evidence>
<dbReference type="Gene3D" id="1.20.120.1750">
    <property type="match status" value="1"/>
</dbReference>
<dbReference type="PROSITE" id="PS50158">
    <property type="entry name" value="ZF_CCHC"/>
    <property type="match status" value="1"/>
</dbReference>
<dbReference type="GO" id="GO:0016567">
    <property type="term" value="P:protein ubiquitination"/>
    <property type="evidence" value="ECO:0007669"/>
    <property type="project" value="InterPro"/>
</dbReference>
<evidence type="ECO:0000256" key="6">
    <source>
        <dbReference type="ARBA" id="ARBA00022737"/>
    </source>
</evidence>
<evidence type="ECO:0000256" key="9">
    <source>
        <dbReference type="ARBA" id="ARBA00022833"/>
    </source>
</evidence>
<reference evidence="14" key="1">
    <citation type="submission" date="2016-11" db="UniProtKB">
        <authorList>
            <consortium name="WormBaseParasite"/>
        </authorList>
    </citation>
    <scope>IDENTIFICATION</scope>
</reference>
<organism evidence="13 14">
    <name type="scientific">Caenorhabditis tropicalis</name>
    <dbReference type="NCBI Taxonomy" id="1561998"/>
    <lineage>
        <taxon>Eukaryota</taxon>
        <taxon>Metazoa</taxon>
        <taxon>Ecdysozoa</taxon>
        <taxon>Nematoda</taxon>
        <taxon>Chromadorea</taxon>
        <taxon>Rhabditida</taxon>
        <taxon>Rhabditina</taxon>
        <taxon>Rhabditomorpha</taxon>
        <taxon>Rhabditoidea</taxon>
        <taxon>Rhabditidae</taxon>
        <taxon>Peloderinae</taxon>
        <taxon>Caenorhabditis</taxon>
    </lineage>
</organism>
<dbReference type="WBParaSite" id="Csp11.Scaffold629.g13772.t1">
    <property type="protein sequence ID" value="Csp11.Scaffold629.g13772.t1"/>
    <property type="gene ID" value="Csp11.Scaffold629.g13772"/>
</dbReference>
<evidence type="ECO:0000256" key="8">
    <source>
        <dbReference type="ARBA" id="ARBA00022786"/>
    </source>
</evidence>
<accession>A0A1I7U101</accession>
<keyword evidence="5" id="KW-0479">Metal-binding</keyword>
<dbReference type="SMART" id="SM00647">
    <property type="entry name" value="IBR"/>
    <property type="match status" value="2"/>
</dbReference>
<dbReference type="InterPro" id="IPR001878">
    <property type="entry name" value="Znf_CCHC"/>
</dbReference>
<sequence>MMDLDEEYYMYKTDKSDDIQYEFLSSEDLKTEMTTIIENVKAMLQYPSGICRILLQQHKWSNQLLLDKFYENPDPNDFLAKCGLLPEGSVIVSEEQECPICCISGKLFGLACNHMACVDCWSAYIDGKMKAKRSEIECMQLDCKLLMVDEKVTEFIKDASIYEDVIINSYVKTHKTLRWCPETCRTAVRVKTPVHSLISCPCGVNYCFTCGNEGHEPINCRLLRKWLRRCQDDNSSYKWLNANTKDCPTCQTPIEKTGGCNHMTCQKCKKHFCWLCLTPWNLRHDCSR</sequence>
<dbReference type="SUPFAM" id="SSF57850">
    <property type="entry name" value="RING/U-box"/>
    <property type="match status" value="3"/>
</dbReference>
<comment type="similarity">
    <text evidence="2">Belongs to the RBR family. Ariadne subfamily.</text>
</comment>
<keyword evidence="13" id="KW-1185">Reference proteome</keyword>
<dbReference type="EC" id="2.3.2.31" evidence="3"/>
<dbReference type="Proteomes" id="UP000095282">
    <property type="component" value="Unplaced"/>
</dbReference>
<dbReference type="InterPro" id="IPR002867">
    <property type="entry name" value="IBR_dom"/>
</dbReference>
<keyword evidence="6" id="KW-0677">Repeat</keyword>
<evidence type="ECO:0000256" key="5">
    <source>
        <dbReference type="ARBA" id="ARBA00022723"/>
    </source>
</evidence>
<evidence type="ECO:0000256" key="1">
    <source>
        <dbReference type="ARBA" id="ARBA00001798"/>
    </source>
</evidence>
<evidence type="ECO:0000313" key="13">
    <source>
        <dbReference type="Proteomes" id="UP000095282"/>
    </source>
</evidence>
<dbReference type="Gene3D" id="3.30.40.10">
    <property type="entry name" value="Zinc/RING finger domain, C3HC4 (zinc finger)"/>
    <property type="match status" value="1"/>
</dbReference>
<evidence type="ECO:0000256" key="2">
    <source>
        <dbReference type="ARBA" id="ARBA00005884"/>
    </source>
</evidence>
<dbReference type="Pfam" id="PF01485">
    <property type="entry name" value="IBR"/>
    <property type="match status" value="1"/>
</dbReference>
<dbReference type="GO" id="GO:0003676">
    <property type="term" value="F:nucleic acid binding"/>
    <property type="evidence" value="ECO:0007669"/>
    <property type="project" value="InterPro"/>
</dbReference>
<evidence type="ECO:0000256" key="4">
    <source>
        <dbReference type="ARBA" id="ARBA00022679"/>
    </source>
</evidence>
<evidence type="ECO:0000259" key="11">
    <source>
        <dbReference type="PROSITE" id="PS50158"/>
    </source>
</evidence>
<proteinExistence type="inferred from homology"/>
<dbReference type="InterPro" id="IPR044066">
    <property type="entry name" value="TRIAD_supradom"/>
</dbReference>
<dbReference type="PROSITE" id="PS51873">
    <property type="entry name" value="TRIAD"/>
    <property type="match status" value="1"/>
</dbReference>